<protein>
    <submittedName>
        <fullName evidence="4">Gryzun, putative trafficking through golgi-domain-containing protein</fullName>
    </submittedName>
</protein>
<accession>A0A6A5Q8U3</accession>
<dbReference type="OrthoDB" id="6278596at2759"/>
<evidence type="ECO:0000313" key="5">
    <source>
        <dbReference type="Proteomes" id="UP000800096"/>
    </source>
</evidence>
<dbReference type="PANTHER" id="PTHR14374:SF0">
    <property type="entry name" value="TRAFFICKING PROTEIN PARTICLE COMPLEX SUBUNIT 11"/>
    <property type="match status" value="1"/>
</dbReference>
<evidence type="ECO:0000256" key="1">
    <source>
        <dbReference type="SAM" id="MobiDB-lite"/>
    </source>
</evidence>
<dbReference type="EMBL" id="ML979142">
    <property type="protein sequence ID" value="KAF1911772.1"/>
    <property type="molecule type" value="Genomic_DNA"/>
</dbReference>
<feature type="region of interest" description="Disordered" evidence="1">
    <location>
        <begin position="99"/>
        <end position="119"/>
    </location>
</feature>
<feature type="region of interest" description="Disordered" evidence="1">
    <location>
        <begin position="277"/>
        <end position="299"/>
    </location>
</feature>
<organism evidence="4 5">
    <name type="scientific">Ampelomyces quisqualis</name>
    <name type="common">Powdery mildew agent</name>
    <dbReference type="NCBI Taxonomy" id="50730"/>
    <lineage>
        <taxon>Eukaryota</taxon>
        <taxon>Fungi</taxon>
        <taxon>Dikarya</taxon>
        <taxon>Ascomycota</taxon>
        <taxon>Pezizomycotina</taxon>
        <taxon>Dothideomycetes</taxon>
        <taxon>Pleosporomycetidae</taxon>
        <taxon>Pleosporales</taxon>
        <taxon>Pleosporineae</taxon>
        <taxon>Phaeosphaeriaceae</taxon>
        <taxon>Ampelomyces</taxon>
    </lineage>
</organism>
<dbReference type="AlphaFoldDB" id="A0A6A5Q8U3"/>
<name>A0A6A5Q8U3_AMPQU</name>
<sequence>MDAYPAEYVQHNLPFIVLSGLATSQEPSPPPPVTRVLPGRAVTAIASEIPPVTGKHAEALLQDFLSAAGADAPWNGRAPSRQGLAHGFRIRAVGRDFQLPPKKADAPTTPDAAPPGSPTIAAAASWTLHSPISPLSPGAAIFPDGVIAPSWVAKHQDYVPAVFLSFFDFATDPITNSLHDNQLKTEINRIKGQIQKSDYRTRYVVVLLSDKTILEAPDIEERLANIRRTTGLDPKNSLFFLPPNTSQVERRAFATSVLSTLQPICVEYYRDLTKHARRKKGRGTIPPPTAPPTRGTSQTLSYPGWGVRYDVKLGVFAEFRQEMDAAQRHYNFALEALFGPEGLFETTASWSPRWDEIRLLADIVALRHIRCQLWNNYPTSAAQTWLRYRYRLRDVLDRRGKGTANYGWQAWESRWSQVMAQVLRRAELPVFRIPQLEADPSSSALNTVYSLPEKQFPIGERLPPWDLLHHSGYWQKLSADHAKRRYLLAREMPEEDRTPPDMSPATRVSNRNQVYDQYLVPQPHEELPVPGVGSGFEHWKDISEKLQAAISEFQARGQNRKVNQLQLELARTLLHVKRFDDAFKVLQPLWQTMSWRREGWWALASEVLWALHECALRVQDQEAYLATEWELYSQVVPGKTRYKHDLMVCLNVFAQTDASDAKVNVRLDTRESISCLTASFAFSNVEGNVGEPLRSQVVLKSNARPGSMPIILSSLAFQFEGGLSEIQLTHDDENHKPSTESSAMFDITLEESVLPGQKPRWSGVADLTILPGQTKVFNFMLIFREAGNIDLDNCILKVIADRFHLTCSNVDLSSEQQPPAWWTKSEDGAKPRKLKGGSTTAIKILPKPPKMQIRLPNVRNQYYTDEAVTVAIEMINLEEEDTEAVLEVRLLGRAKDALGYSWLERPVSSPMKEVPPSLGGSMDMDLPGHIVGKLDQGARTTERICFTAPPDPADYALEVKVLYHLLSDRDIPISKIMIADLVFNAPFEASYDLNARVHSDPWPSYFELNEAESNINPDAVDAFGIAQKWGLRAKVASFADEQLIVKDVQVKVHGVHGGAACKVSKEFEIEETVVDPQILNEWSFSLDVRKNNLEERRPTALDTTLNVTWQRTLTENAPSVTSSLPIPRIQIPSSEPRVLASATRSGSVDSLVHLDYTLENPTMHFLTFELNMEASEEFGFSGSKLRALHLLPMSRQTVRFNVYPLVRGVWITPTLKVMDRYFNKSLKVQATEGLRVDKKGISVWIPEEVGAQPHA</sequence>
<evidence type="ECO:0000259" key="2">
    <source>
        <dbReference type="Pfam" id="PF07919"/>
    </source>
</evidence>
<evidence type="ECO:0000259" key="3">
    <source>
        <dbReference type="Pfam" id="PF11817"/>
    </source>
</evidence>
<dbReference type="InterPro" id="IPR021773">
    <property type="entry name" value="TPC11"/>
</dbReference>
<proteinExistence type="predicted"/>
<dbReference type="InterPro" id="IPR012880">
    <property type="entry name" value="Gryzun"/>
</dbReference>
<feature type="domain" description="Gryzun putative trafficking through Golgi" evidence="2">
    <location>
        <begin position="665"/>
        <end position="1246"/>
    </location>
</feature>
<keyword evidence="5" id="KW-1185">Reference proteome</keyword>
<dbReference type="PANTHER" id="PTHR14374">
    <property type="entry name" value="FOIE GRAS"/>
    <property type="match status" value="1"/>
</dbReference>
<dbReference type="Proteomes" id="UP000800096">
    <property type="component" value="Unassembled WGS sequence"/>
</dbReference>
<feature type="domain" description="Trafficking protein particle complex subunit 11" evidence="3">
    <location>
        <begin position="353"/>
        <end position="633"/>
    </location>
</feature>
<evidence type="ECO:0000313" key="4">
    <source>
        <dbReference type="EMBL" id="KAF1911772.1"/>
    </source>
</evidence>
<reference evidence="4" key="1">
    <citation type="journal article" date="2020" name="Stud. Mycol.">
        <title>101 Dothideomycetes genomes: a test case for predicting lifestyles and emergence of pathogens.</title>
        <authorList>
            <person name="Haridas S."/>
            <person name="Albert R."/>
            <person name="Binder M."/>
            <person name="Bloem J."/>
            <person name="Labutti K."/>
            <person name="Salamov A."/>
            <person name="Andreopoulos B."/>
            <person name="Baker S."/>
            <person name="Barry K."/>
            <person name="Bills G."/>
            <person name="Bluhm B."/>
            <person name="Cannon C."/>
            <person name="Castanera R."/>
            <person name="Culley D."/>
            <person name="Daum C."/>
            <person name="Ezra D."/>
            <person name="Gonzalez J."/>
            <person name="Henrissat B."/>
            <person name="Kuo A."/>
            <person name="Liang C."/>
            <person name="Lipzen A."/>
            <person name="Lutzoni F."/>
            <person name="Magnuson J."/>
            <person name="Mondo S."/>
            <person name="Nolan M."/>
            <person name="Ohm R."/>
            <person name="Pangilinan J."/>
            <person name="Park H.-J."/>
            <person name="Ramirez L."/>
            <person name="Alfaro M."/>
            <person name="Sun H."/>
            <person name="Tritt A."/>
            <person name="Yoshinaga Y."/>
            <person name="Zwiers L.-H."/>
            <person name="Turgeon B."/>
            <person name="Goodwin S."/>
            <person name="Spatafora J."/>
            <person name="Crous P."/>
            <person name="Grigoriev I."/>
        </authorList>
    </citation>
    <scope>NUCLEOTIDE SEQUENCE</scope>
    <source>
        <strain evidence="4">HMLAC05119</strain>
    </source>
</reference>
<dbReference type="Pfam" id="PF11817">
    <property type="entry name" value="Foie-gras_1"/>
    <property type="match status" value="1"/>
</dbReference>
<dbReference type="Pfam" id="PF07919">
    <property type="entry name" value="Gryzun"/>
    <property type="match status" value="1"/>
</dbReference>
<gene>
    <name evidence="4" type="ORF">BDU57DRAFT_460350</name>
</gene>